<sequence length="98" mass="9659">MLSASLREAFGEIGLVVSASAAGLADTHSPAVAATTLVASGKINSDDAIAPVLAALSTNTLSKIIVGWVSGGPSFGLRLIPDLILVIAAAWAGAFSAL</sequence>
<accession>A0A0E4FYK6</accession>
<gene>
    <name evidence="2" type="ORF">NK6_8999</name>
</gene>
<reference evidence="2 3" key="1">
    <citation type="submission" date="2014-11" db="EMBL/GenBank/DDBJ databases">
        <title>Symbiosis island explosion on the genome of extra-slow-growing strains of soybean bradyrhizobia with massive insertion sequences.</title>
        <authorList>
            <person name="Iida T."/>
            <person name="Minamisawa K."/>
        </authorList>
    </citation>
    <scope>NUCLEOTIDE SEQUENCE [LARGE SCALE GENOMIC DNA]</scope>
    <source>
        <strain evidence="2 3">NK6</strain>
    </source>
</reference>
<protein>
    <recommendedName>
        <fullName evidence="1">DUF4010 domain-containing protein</fullName>
    </recommendedName>
</protein>
<dbReference type="Proteomes" id="UP000063308">
    <property type="component" value="Chromosome"/>
</dbReference>
<evidence type="ECO:0000313" key="3">
    <source>
        <dbReference type="Proteomes" id="UP000063308"/>
    </source>
</evidence>
<organism evidence="2 3">
    <name type="scientific">Bradyrhizobium diazoefficiens</name>
    <dbReference type="NCBI Taxonomy" id="1355477"/>
    <lineage>
        <taxon>Bacteria</taxon>
        <taxon>Pseudomonadati</taxon>
        <taxon>Pseudomonadota</taxon>
        <taxon>Alphaproteobacteria</taxon>
        <taxon>Hyphomicrobiales</taxon>
        <taxon>Nitrobacteraceae</taxon>
        <taxon>Bradyrhizobium</taxon>
    </lineage>
</organism>
<dbReference type="InterPro" id="IPR025105">
    <property type="entry name" value="DUF4010"/>
</dbReference>
<dbReference type="EMBL" id="AP014685">
    <property type="protein sequence ID" value="BAR62143.1"/>
    <property type="molecule type" value="Genomic_DNA"/>
</dbReference>
<name>A0A0E4FYK6_9BRAD</name>
<proteinExistence type="predicted"/>
<evidence type="ECO:0000259" key="1">
    <source>
        <dbReference type="Pfam" id="PF13194"/>
    </source>
</evidence>
<feature type="domain" description="DUF4010" evidence="1">
    <location>
        <begin position="2"/>
        <end position="71"/>
    </location>
</feature>
<dbReference type="RefSeq" id="WP_309142146.1">
    <property type="nucleotide sequence ID" value="NZ_JAFCKD010000152.1"/>
</dbReference>
<evidence type="ECO:0000313" key="2">
    <source>
        <dbReference type="EMBL" id="BAR62143.1"/>
    </source>
</evidence>
<dbReference type="Pfam" id="PF13194">
    <property type="entry name" value="DUF4010"/>
    <property type="match status" value="1"/>
</dbReference>
<dbReference type="AlphaFoldDB" id="A0A0E4FYK6"/>